<evidence type="ECO:0000313" key="1">
    <source>
        <dbReference type="EMBL" id="MBB4437644.1"/>
    </source>
</evidence>
<gene>
    <name evidence="1" type="ORF">GGE15_000893</name>
</gene>
<organism evidence="1 2">
    <name type="scientific">Rhizobium esperanzae</name>
    <dbReference type="NCBI Taxonomy" id="1967781"/>
    <lineage>
        <taxon>Bacteria</taxon>
        <taxon>Pseudomonadati</taxon>
        <taxon>Pseudomonadota</taxon>
        <taxon>Alphaproteobacteria</taxon>
        <taxon>Hyphomicrobiales</taxon>
        <taxon>Rhizobiaceae</taxon>
        <taxon>Rhizobium/Agrobacterium group</taxon>
        <taxon>Rhizobium</taxon>
    </lineage>
</organism>
<sequence>MQAVAFLRTFDAGPDRSLLQSGQGTGIGTIEPRRRYVYKLLISLQSHLATEANRDFSFVTAVLGVFSTSLPMGRLGSREAVDWCAAVSEARLGSEFHLLRSEAGAYLRPAPQAMCLQQVQQTIAPVTMACNSRLRYQRANTRPAACKPIALTGAPHNGVSSRHCLPADAILMATVVA</sequence>
<comment type="caution">
    <text evidence="1">The sequence shown here is derived from an EMBL/GenBank/DDBJ whole genome shotgun (WGS) entry which is preliminary data.</text>
</comment>
<reference evidence="1 2" key="1">
    <citation type="submission" date="2020-08" db="EMBL/GenBank/DDBJ databases">
        <title>Genomic Encyclopedia of Type Strains, Phase IV (KMG-V): Genome sequencing to study the core and pangenomes of soil and plant-associated prokaryotes.</title>
        <authorList>
            <person name="Whitman W."/>
        </authorList>
    </citation>
    <scope>NUCLEOTIDE SEQUENCE [LARGE SCALE GENOMIC DNA]</scope>
    <source>
        <strain evidence="1 2">SEMIA 414</strain>
    </source>
</reference>
<protein>
    <submittedName>
        <fullName evidence="1">Uncharacterized protein</fullName>
    </submittedName>
</protein>
<dbReference type="Proteomes" id="UP000533724">
    <property type="component" value="Unassembled WGS sequence"/>
</dbReference>
<name>A0A7W6UHU2_9HYPH</name>
<proteinExistence type="predicted"/>
<dbReference type="EMBL" id="JACIHI010000002">
    <property type="protein sequence ID" value="MBB4437644.1"/>
    <property type="molecule type" value="Genomic_DNA"/>
</dbReference>
<dbReference type="AlphaFoldDB" id="A0A7W6UHU2"/>
<accession>A0A7W6UHU2</accession>
<evidence type="ECO:0000313" key="2">
    <source>
        <dbReference type="Proteomes" id="UP000533724"/>
    </source>
</evidence>